<evidence type="ECO:0000256" key="1">
    <source>
        <dbReference type="SAM" id="MobiDB-lite"/>
    </source>
</evidence>
<keyword evidence="2" id="KW-0732">Signal</keyword>
<dbReference type="Proteomes" id="UP000756860">
    <property type="component" value="Unassembled WGS sequence"/>
</dbReference>
<evidence type="ECO:0000313" key="4">
    <source>
        <dbReference type="Proteomes" id="UP000756860"/>
    </source>
</evidence>
<dbReference type="RefSeq" id="WP_214175973.1">
    <property type="nucleotide sequence ID" value="NZ_JAHCVK010000006.1"/>
</dbReference>
<accession>A0ABS5SHH8</accession>
<feature type="compositionally biased region" description="Basic and acidic residues" evidence="1">
    <location>
        <begin position="148"/>
        <end position="179"/>
    </location>
</feature>
<gene>
    <name evidence="3" type="ORF">KI810_12945</name>
</gene>
<feature type="signal peptide" evidence="2">
    <location>
        <begin position="1"/>
        <end position="24"/>
    </location>
</feature>
<dbReference type="CDD" id="cd08547">
    <property type="entry name" value="Type_II_cohesin"/>
    <property type="match status" value="1"/>
</dbReference>
<dbReference type="InterPro" id="IPR008965">
    <property type="entry name" value="CBM2/CBM3_carb-bd_dom_sf"/>
</dbReference>
<name>A0ABS5SHH8_9BACT</name>
<reference evidence="3 4" key="1">
    <citation type="submission" date="2021-05" db="EMBL/GenBank/DDBJ databases">
        <title>The draft genome of Geobacter luticola JCM 17780.</title>
        <authorList>
            <person name="Xu Z."/>
            <person name="Masuda Y."/>
            <person name="Itoh H."/>
            <person name="Senoo K."/>
        </authorList>
    </citation>
    <scope>NUCLEOTIDE SEQUENCE [LARGE SCALE GENOMIC DNA]</scope>
    <source>
        <strain evidence="3 4">JCM 17780</strain>
    </source>
</reference>
<feature type="compositionally biased region" description="Low complexity" evidence="1">
    <location>
        <begin position="231"/>
        <end position="242"/>
    </location>
</feature>
<proteinExistence type="predicted"/>
<feature type="region of interest" description="Disordered" evidence="1">
    <location>
        <begin position="209"/>
        <end position="247"/>
    </location>
</feature>
<dbReference type="EMBL" id="JAHCVK010000006">
    <property type="protein sequence ID" value="MBT0653969.1"/>
    <property type="molecule type" value="Genomic_DNA"/>
</dbReference>
<evidence type="ECO:0000313" key="3">
    <source>
        <dbReference type="EMBL" id="MBT0653969.1"/>
    </source>
</evidence>
<organism evidence="3 4">
    <name type="scientific">Geomobilimonas luticola</name>
    <dbReference type="NCBI Taxonomy" id="1114878"/>
    <lineage>
        <taxon>Bacteria</taxon>
        <taxon>Pseudomonadati</taxon>
        <taxon>Thermodesulfobacteriota</taxon>
        <taxon>Desulfuromonadia</taxon>
        <taxon>Geobacterales</taxon>
        <taxon>Geobacteraceae</taxon>
        <taxon>Geomobilimonas</taxon>
    </lineage>
</organism>
<feature type="region of interest" description="Disordered" evidence="1">
    <location>
        <begin position="143"/>
        <end position="193"/>
    </location>
</feature>
<comment type="caution">
    <text evidence="3">The sequence shown here is derived from an EMBL/GenBank/DDBJ whole genome shotgun (WGS) entry which is preliminary data.</text>
</comment>
<keyword evidence="4" id="KW-1185">Reference proteome</keyword>
<protein>
    <submittedName>
        <fullName evidence="3">Cohesin domain-containing protein</fullName>
    </submittedName>
</protein>
<evidence type="ECO:0000256" key="2">
    <source>
        <dbReference type="SAM" id="SignalP"/>
    </source>
</evidence>
<dbReference type="Gene3D" id="2.60.40.680">
    <property type="match status" value="1"/>
</dbReference>
<feature type="chain" id="PRO_5046976801" evidence="2">
    <location>
        <begin position="25"/>
        <end position="445"/>
    </location>
</feature>
<sequence>MKSRSLITMLTVLVSLLVAQAGYAAVTLSLAPSGTNRFVINGSPMDGVAALDFTITYDSNLLASPVVEKGSVIGSALLAANPNTVGAVHIAIVNATPFKGSGPVAFVTFTGKGSSTGNLGITASVVDKDGRQLSVIPIGYTAPVNTTVDDKTGDKTGDEKAGDKTGDDKTGDKSGDDKSNQGGGTASNIPVTVGTGQTTWLNLQTGTVAAPTPAKDRKEEPAVPTAEPVQEPMAAPAPRQPAAEPPVAPVAPVAAPAERKTAVAKGVLAKFRDFKGERTPKALQELFKPEEGTSYRQQPPVALSDGVTAVKVRVAVPATAKNAPNFALKDAKLVSLRRDADGAWVVEAKPAKGVFAATVIMLLDGAVTEMPVVVAPPTDITVVMPGVAPTEAEFSQFLKERGTDKAPRFDLNKDGKRDYLDDYIFTANYLAMGSKNQAGVKPVKK</sequence>
<dbReference type="SUPFAM" id="SSF49384">
    <property type="entry name" value="Carbohydrate-binding domain"/>
    <property type="match status" value="1"/>
</dbReference>